<dbReference type="eggNOG" id="arCOG04912">
    <property type="taxonomic scope" value="Archaea"/>
</dbReference>
<proteinExistence type="predicted"/>
<dbReference type="KEGG" id="ave:Arcve_0230"/>
<dbReference type="HOGENOM" id="CLU_958466_0_0_2"/>
<dbReference type="STRING" id="693661.Arcve_0230"/>
<gene>
    <name evidence="1" type="ordered locus">Arcve_0230</name>
</gene>
<name>F2KNN9_ARCVS</name>
<dbReference type="GeneID" id="10393324"/>
<dbReference type="RefSeq" id="WP_013682943.1">
    <property type="nucleotide sequence ID" value="NC_015320.1"/>
</dbReference>
<organism evidence="1 2">
    <name type="scientific">Archaeoglobus veneficus (strain DSM 11195 / SNP6)</name>
    <dbReference type="NCBI Taxonomy" id="693661"/>
    <lineage>
        <taxon>Archaea</taxon>
        <taxon>Methanobacteriati</taxon>
        <taxon>Methanobacteriota</taxon>
        <taxon>Archaeoglobi</taxon>
        <taxon>Archaeoglobales</taxon>
        <taxon>Archaeoglobaceae</taxon>
        <taxon>Archaeoglobus</taxon>
    </lineage>
</organism>
<dbReference type="Proteomes" id="UP000008136">
    <property type="component" value="Chromosome"/>
</dbReference>
<evidence type="ECO:0000313" key="2">
    <source>
        <dbReference type="Proteomes" id="UP000008136"/>
    </source>
</evidence>
<reference evidence="1 2" key="1">
    <citation type="submission" date="2011-03" db="EMBL/GenBank/DDBJ databases">
        <title>The complete genome of Archaeoglobus veneficus SNP6.</title>
        <authorList>
            <consortium name="US DOE Joint Genome Institute (JGI-PGF)"/>
            <person name="Lucas S."/>
            <person name="Copeland A."/>
            <person name="Lapidus A."/>
            <person name="Bruce D."/>
            <person name="Goodwin L."/>
            <person name="Pitluck S."/>
            <person name="Kyrpides N."/>
            <person name="Mavromatis K."/>
            <person name="Pagani I."/>
            <person name="Ivanova N."/>
            <person name="Mikhailova N."/>
            <person name="Lu M."/>
            <person name="Detter J.C."/>
            <person name="Tapia R."/>
            <person name="Han C."/>
            <person name="Land M."/>
            <person name="Hauser L."/>
            <person name="Markowitz V."/>
            <person name="Cheng J.-F."/>
            <person name="Hugenholtz P."/>
            <person name="Woyke T."/>
            <person name="Wu D."/>
            <person name="Spring S."/>
            <person name="Brambilla E."/>
            <person name="Klenk H.-P."/>
            <person name="Eisen J.A."/>
        </authorList>
    </citation>
    <scope>NUCLEOTIDE SEQUENCE [LARGE SCALE GENOMIC DNA]</scope>
    <source>
        <strain>SNP6</strain>
    </source>
</reference>
<protein>
    <submittedName>
        <fullName evidence="1">Uncharacterized protein</fullName>
    </submittedName>
</protein>
<sequence>MARRMETRSARFLAFFLALIMLGSVLVYALKGSYVAPERETKYDFQSFDDLLKCLPAGAGQIIYASTKNCSNEILLEYVDHIIKINYDPYVFSNLRLAHPVERMLVASYGDGLLYLVDVNKTKIYFAGEKDEYRGFKVKVANGIMVAPEVSPFLIGTAPHVARAIDTIVSGNGSMDELIANYTSRIPGSFNVILMFYGDAAKALTEGDSNVTDYMDFYFTGLRMNGSMYEKVVGVHFIKNGAFVDSNVTEYYNYTNYDDGLSVAVMRDTNFTKIRTAQPELRVLEIRLAN</sequence>
<dbReference type="EMBL" id="CP002588">
    <property type="protein sequence ID" value="AEA46267.1"/>
    <property type="molecule type" value="Genomic_DNA"/>
</dbReference>
<evidence type="ECO:0000313" key="1">
    <source>
        <dbReference type="EMBL" id="AEA46267.1"/>
    </source>
</evidence>
<keyword evidence="2" id="KW-1185">Reference proteome</keyword>
<accession>F2KNN9</accession>
<dbReference type="OrthoDB" id="50519at2157"/>
<dbReference type="AlphaFoldDB" id="F2KNN9"/>